<dbReference type="STRING" id="158441.A0A226EX17"/>
<feature type="compositionally biased region" description="Basic and acidic residues" evidence="4">
    <location>
        <begin position="213"/>
        <end position="224"/>
    </location>
</feature>
<dbReference type="GO" id="GO:0005737">
    <property type="term" value="C:cytoplasm"/>
    <property type="evidence" value="ECO:0007669"/>
    <property type="project" value="UniProtKB-SubCell"/>
</dbReference>
<dbReference type="PANTHER" id="PTHR16308:SF13">
    <property type="entry name" value="PROTEIN LINGERER"/>
    <property type="match status" value="1"/>
</dbReference>
<keyword evidence="3" id="KW-0597">Phosphoprotein</keyword>
<dbReference type="AlphaFoldDB" id="A0A226EX17"/>
<keyword evidence="6" id="KW-1185">Reference proteome</keyword>
<name>A0A226EX17_FOLCA</name>
<dbReference type="InterPro" id="IPR009060">
    <property type="entry name" value="UBA-like_sf"/>
</dbReference>
<dbReference type="SUPFAM" id="SSF46934">
    <property type="entry name" value="UBA-like"/>
    <property type="match status" value="1"/>
</dbReference>
<feature type="region of interest" description="Disordered" evidence="4">
    <location>
        <begin position="120"/>
        <end position="275"/>
    </location>
</feature>
<keyword evidence="2" id="KW-0963">Cytoplasm</keyword>
<reference evidence="5 6" key="1">
    <citation type="submission" date="2015-12" db="EMBL/GenBank/DDBJ databases">
        <title>The genome of Folsomia candida.</title>
        <authorList>
            <person name="Faddeeva A."/>
            <person name="Derks M.F."/>
            <person name="Anvar Y."/>
            <person name="Smit S."/>
            <person name="Van Straalen N."/>
            <person name="Roelofs D."/>
        </authorList>
    </citation>
    <scope>NUCLEOTIDE SEQUENCE [LARGE SCALE GENOMIC DNA]</scope>
    <source>
        <strain evidence="5 6">VU population</strain>
        <tissue evidence="5">Whole body</tissue>
    </source>
</reference>
<feature type="region of interest" description="Disordered" evidence="4">
    <location>
        <begin position="325"/>
        <end position="358"/>
    </location>
</feature>
<evidence type="ECO:0000256" key="4">
    <source>
        <dbReference type="SAM" id="MobiDB-lite"/>
    </source>
</evidence>
<comment type="subcellular location">
    <subcellularLocation>
        <location evidence="1">Cytoplasm</location>
    </subcellularLocation>
</comment>
<sequence>MSSGGATTTKGGPVKGGVQQQNPSTNNNNSKKSSKSDSKSDKLDLTPKIVIVATAEQMQIAKIMDSHRVEDPELQKKIRQVMEITRTTEDQACMALHSREYDIEMAITLLTDGGSQSLESEWAQAGKKRKVKTPNQKSDTAVVPKDGKGGVIKDGERTGRDKSDKRDLKGEKKDLEGGGDQPFTGDQRRGDRAGRSGIGTRSRGGRPGIGRGGRSDKENEELMKSGRMGGMTNGPGRGGRGGGGISGGNGRGSRGGGRTFASRARGDRDGDSYNTIDVWENTDYQADGTKEAPMKVDKWGEFPSAEDWDNEEYTGSLADTKVFTPSTQTTVGPLNDTTNGSGSGHPNSNHIQSASSNSSADILKMAANQESGVTMSSVVQGLAGSGANGGNQQSGSHTLDLNLLLSKQNSTVSSGVSSHANPGVNLLASLQSSSYSNSNQMNVGVSNQALPPRNKVQRPRGPPSKVSCVVVIII</sequence>
<proteinExistence type="predicted"/>
<dbReference type="GO" id="GO:0005634">
    <property type="term" value="C:nucleus"/>
    <property type="evidence" value="ECO:0007669"/>
    <property type="project" value="TreeGrafter"/>
</dbReference>
<accession>A0A226EX17</accession>
<organism evidence="5 6">
    <name type="scientific">Folsomia candida</name>
    <name type="common">Springtail</name>
    <dbReference type="NCBI Taxonomy" id="158441"/>
    <lineage>
        <taxon>Eukaryota</taxon>
        <taxon>Metazoa</taxon>
        <taxon>Ecdysozoa</taxon>
        <taxon>Arthropoda</taxon>
        <taxon>Hexapoda</taxon>
        <taxon>Collembola</taxon>
        <taxon>Entomobryomorpha</taxon>
        <taxon>Isotomoidea</taxon>
        <taxon>Isotomidae</taxon>
        <taxon>Proisotominae</taxon>
        <taxon>Folsomia</taxon>
    </lineage>
</organism>
<feature type="compositionally biased region" description="Low complexity" evidence="4">
    <location>
        <begin position="347"/>
        <end position="358"/>
    </location>
</feature>
<dbReference type="EMBL" id="LNIX01000001">
    <property type="protein sequence ID" value="OXA61381.1"/>
    <property type="molecule type" value="Genomic_DNA"/>
</dbReference>
<feature type="compositionally biased region" description="Polar residues" evidence="4">
    <location>
        <begin position="325"/>
        <end position="346"/>
    </location>
</feature>
<gene>
    <name evidence="5" type="ORF">Fcan01_02608</name>
</gene>
<feature type="compositionally biased region" description="Basic and acidic residues" evidence="4">
    <location>
        <begin position="145"/>
        <end position="176"/>
    </location>
</feature>
<feature type="region of interest" description="Disordered" evidence="4">
    <location>
        <begin position="1"/>
        <end position="44"/>
    </location>
</feature>
<evidence type="ECO:0000256" key="3">
    <source>
        <dbReference type="ARBA" id="ARBA00022553"/>
    </source>
</evidence>
<dbReference type="CDD" id="cd14277">
    <property type="entry name" value="UBA_UBP2_like"/>
    <property type="match status" value="1"/>
</dbReference>
<dbReference type="InterPro" id="IPR051833">
    <property type="entry name" value="TC-DDR_regulator"/>
</dbReference>
<evidence type="ECO:0000256" key="2">
    <source>
        <dbReference type="ARBA" id="ARBA00022490"/>
    </source>
</evidence>
<dbReference type="Proteomes" id="UP000198287">
    <property type="component" value="Unassembled WGS sequence"/>
</dbReference>
<dbReference type="OrthoDB" id="5918007at2759"/>
<feature type="compositionally biased region" description="Low complexity" evidence="4">
    <location>
        <begin position="1"/>
        <end position="31"/>
    </location>
</feature>
<evidence type="ECO:0000256" key="1">
    <source>
        <dbReference type="ARBA" id="ARBA00004496"/>
    </source>
</evidence>
<comment type="caution">
    <text evidence="5">The sequence shown here is derived from an EMBL/GenBank/DDBJ whole genome shotgun (WGS) entry which is preliminary data.</text>
</comment>
<protein>
    <submittedName>
        <fullName evidence="5">Protein lingerer</fullName>
    </submittedName>
</protein>
<dbReference type="Gene3D" id="1.10.8.10">
    <property type="entry name" value="DNA helicase RuvA subunit, C-terminal domain"/>
    <property type="match status" value="1"/>
</dbReference>
<evidence type="ECO:0000313" key="5">
    <source>
        <dbReference type="EMBL" id="OXA61381.1"/>
    </source>
</evidence>
<feature type="compositionally biased region" description="Gly residues" evidence="4">
    <location>
        <begin position="227"/>
        <end position="258"/>
    </location>
</feature>
<feature type="compositionally biased region" description="Basic and acidic residues" evidence="4">
    <location>
        <begin position="34"/>
        <end position="44"/>
    </location>
</feature>
<evidence type="ECO:0000313" key="6">
    <source>
        <dbReference type="Proteomes" id="UP000198287"/>
    </source>
</evidence>
<dbReference type="PANTHER" id="PTHR16308">
    <property type="entry name" value="UBIQUITIN ASSOCIATED PROTEIN 2-LIKE/LINGERER"/>
    <property type="match status" value="1"/>
</dbReference>